<evidence type="ECO:0000313" key="2">
    <source>
        <dbReference type="Proteomes" id="UP000005561"/>
    </source>
</evidence>
<dbReference type="STRING" id="168384.SAMN05660368_01832"/>
<accession>C6LIF1</accession>
<evidence type="ECO:0000313" key="1">
    <source>
        <dbReference type="EMBL" id="EET59533.1"/>
    </source>
</evidence>
<dbReference type="GO" id="GO:0006260">
    <property type="term" value="P:DNA replication"/>
    <property type="evidence" value="ECO:0007669"/>
    <property type="project" value="InterPro"/>
</dbReference>
<dbReference type="Pfam" id="PF13597">
    <property type="entry name" value="NRDD"/>
    <property type="match status" value="1"/>
</dbReference>
<dbReference type="InterPro" id="IPR012833">
    <property type="entry name" value="NrdD"/>
</dbReference>
<dbReference type="OrthoDB" id="3173988at2"/>
<dbReference type="Proteomes" id="UP000005561">
    <property type="component" value="Unassembled WGS sequence"/>
</dbReference>
<keyword evidence="2" id="KW-1185">Reference proteome</keyword>
<protein>
    <submittedName>
        <fullName evidence="1">Uncharacterized protein</fullName>
    </submittedName>
</protein>
<organism evidence="1 2">
    <name type="scientific">Marvinbryantia formatexigens DSM 14469</name>
    <dbReference type="NCBI Taxonomy" id="478749"/>
    <lineage>
        <taxon>Bacteria</taxon>
        <taxon>Bacillati</taxon>
        <taxon>Bacillota</taxon>
        <taxon>Clostridia</taxon>
        <taxon>Lachnospirales</taxon>
        <taxon>Lachnospiraceae</taxon>
        <taxon>Marvinbryantia</taxon>
    </lineage>
</organism>
<gene>
    <name evidence="1" type="ORF">BRYFOR_08387</name>
</gene>
<dbReference type="RefSeq" id="WP_006863163.1">
    <property type="nucleotide sequence ID" value="NZ_ACCL02000017.1"/>
</dbReference>
<dbReference type="EMBL" id="ACCL02000017">
    <property type="protein sequence ID" value="EET59533.1"/>
    <property type="molecule type" value="Genomic_DNA"/>
</dbReference>
<sequence>MTGKLLAENGKVGENVKFDRIRRITGYLVGTTDRFNNAKRAEERDRVKHSLS</sequence>
<dbReference type="eggNOG" id="COG1328">
    <property type="taxonomic scope" value="Bacteria"/>
</dbReference>
<proteinExistence type="predicted"/>
<dbReference type="GO" id="GO:0008998">
    <property type="term" value="F:ribonucleoside-triphosphate reductase (thioredoxin) activity"/>
    <property type="evidence" value="ECO:0007669"/>
    <property type="project" value="InterPro"/>
</dbReference>
<name>C6LIF1_9FIRM</name>
<reference evidence="1" key="1">
    <citation type="submission" date="2009-07" db="EMBL/GenBank/DDBJ databases">
        <authorList>
            <person name="Weinstock G."/>
            <person name="Sodergren E."/>
            <person name="Clifton S."/>
            <person name="Fulton L."/>
            <person name="Fulton B."/>
            <person name="Courtney L."/>
            <person name="Fronick C."/>
            <person name="Harrison M."/>
            <person name="Strong C."/>
            <person name="Farmer C."/>
            <person name="Delahaunty K."/>
            <person name="Markovic C."/>
            <person name="Hall O."/>
            <person name="Minx P."/>
            <person name="Tomlinson C."/>
            <person name="Mitreva M."/>
            <person name="Nelson J."/>
            <person name="Hou S."/>
            <person name="Wollam A."/>
            <person name="Pepin K.H."/>
            <person name="Johnson M."/>
            <person name="Bhonagiri V."/>
            <person name="Nash W.E."/>
            <person name="Warren W."/>
            <person name="Chinwalla A."/>
            <person name="Mardis E.R."/>
            <person name="Wilson R.K."/>
        </authorList>
    </citation>
    <scope>NUCLEOTIDE SEQUENCE [LARGE SCALE GENOMIC DNA]</scope>
    <source>
        <strain evidence="1">DSM 14469</strain>
    </source>
</reference>
<comment type="caution">
    <text evidence="1">The sequence shown here is derived from an EMBL/GenBank/DDBJ whole genome shotgun (WGS) entry which is preliminary data.</text>
</comment>
<dbReference type="AlphaFoldDB" id="C6LIF1"/>